<accession>A0A6A6W515</accession>
<protein>
    <submittedName>
        <fullName evidence="2">Uncharacterized protein</fullName>
    </submittedName>
</protein>
<feature type="region of interest" description="Disordered" evidence="1">
    <location>
        <begin position="345"/>
        <end position="403"/>
    </location>
</feature>
<feature type="compositionally biased region" description="Polar residues" evidence="1">
    <location>
        <begin position="256"/>
        <end position="282"/>
    </location>
</feature>
<feature type="region of interest" description="Disordered" evidence="1">
    <location>
        <begin position="1"/>
        <end position="207"/>
    </location>
</feature>
<reference evidence="2" key="1">
    <citation type="journal article" date="2020" name="Stud. Mycol.">
        <title>101 Dothideomycetes genomes: a test case for predicting lifestyles and emergence of pathogens.</title>
        <authorList>
            <person name="Haridas S."/>
            <person name="Albert R."/>
            <person name="Binder M."/>
            <person name="Bloem J."/>
            <person name="Labutti K."/>
            <person name="Salamov A."/>
            <person name="Andreopoulos B."/>
            <person name="Baker S."/>
            <person name="Barry K."/>
            <person name="Bills G."/>
            <person name="Bluhm B."/>
            <person name="Cannon C."/>
            <person name="Castanera R."/>
            <person name="Culley D."/>
            <person name="Daum C."/>
            <person name="Ezra D."/>
            <person name="Gonzalez J."/>
            <person name="Henrissat B."/>
            <person name="Kuo A."/>
            <person name="Liang C."/>
            <person name="Lipzen A."/>
            <person name="Lutzoni F."/>
            <person name="Magnuson J."/>
            <person name="Mondo S."/>
            <person name="Nolan M."/>
            <person name="Ohm R."/>
            <person name="Pangilinan J."/>
            <person name="Park H.-J."/>
            <person name="Ramirez L."/>
            <person name="Alfaro M."/>
            <person name="Sun H."/>
            <person name="Tritt A."/>
            <person name="Yoshinaga Y."/>
            <person name="Zwiers L.-H."/>
            <person name="Turgeon B."/>
            <person name="Goodwin S."/>
            <person name="Spatafora J."/>
            <person name="Crous P."/>
            <person name="Grigoriev I."/>
        </authorList>
    </citation>
    <scope>NUCLEOTIDE SEQUENCE</scope>
    <source>
        <strain evidence="2">CBS 121739</strain>
    </source>
</reference>
<sequence length="403" mass="42171">MDKATGIFKNGWHPEKKESWRGDNKGLNQVAGWMGKGKQGGSSASALERANNHQSAPLSTLKDPSSFGPPPKHQHYHGAAAAQDNTTPDRNGWGAPVPPSTIQAQQEEQRRQETNSNKPKPPPRPYQRDTTGLSTVHLPKPPKFGEPATASTQNAVTKPKPPSLPARPPLPPRQNSNPDEFTPAPPPSYTAATAKLTPPAPVEPYLNQGALNRLGKAGVSVQGFNIGRNVSPPSTIPASASSDAPQSTPGRGPQLNELSSRFSKMTTSPSPTAGSSQGTTFAEKQAAVRTANAFRNDPSSVSFSDARSAASTANNVRERHGEQIAAGWKTANGLNQKYGVMNRVNGMTGRESGSSSAQAGVLPEASSITAGIGKKAPPPPPKKKELGGAPPPVPLSSKPKPQG</sequence>
<proteinExistence type="predicted"/>
<evidence type="ECO:0000256" key="1">
    <source>
        <dbReference type="SAM" id="MobiDB-lite"/>
    </source>
</evidence>
<dbReference type="Proteomes" id="UP000799437">
    <property type="component" value="Unassembled WGS sequence"/>
</dbReference>
<dbReference type="RefSeq" id="XP_033599471.1">
    <property type="nucleotide sequence ID" value="XM_033747130.1"/>
</dbReference>
<feature type="compositionally biased region" description="Low complexity" evidence="1">
    <location>
        <begin position="231"/>
        <end position="245"/>
    </location>
</feature>
<feature type="region of interest" description="Disordered" evidence="1">
    <location>
        <begin position="223"/>
        <end position="330"/>
    </location>
</feature>
<dbReference type="GeneID" id="54488184"/>
<dbReference type="EMBL" id="ML996574">
    <property type="protein sequence ID" value="KAF2757020.1"/>
    <property type="molecule type" value="Genomic_DNA"/>
</dbReference>
<gene>
    <name evidence="2" type="ORF">EJ05DRAFT_501563</name>
</gene>
<feature type="compositionally biased region" description="Basic and acidic residues" evidence="1">
    <location>
        <begin position="12"/>
        <end position="24"/>
    </location>
</feature>
<dbReference type="AlphaFoldDB" id="A0A6A6W515"/>
<keyword evidence="3" id="KW-1185">Reference proteome</keyword>
<feature type="compositionally biased region" description="Pro residues" evidence="1">
    <location>
        <begin position="159"/>
        <end position="172"/>
    </location>
</feature>
<evidence type="ECO:0000313" key="3">
    <source>
        <dbReference type="Proteomes" id="UP000799437"/>
    </source>
</evidence>
<organism evidence="2 3">
    <name type="scientific">Pseudovirgaria hyperparasitica</name>
    <dbReference type="NCBI Taxonomy" id="470096"/>
    <lineage>
        <taxon>Eukaryota</taxon>
        <taxon>Fungi</taxon>
        <taxon>Dikarya</taxon>
        <taxon>Ascomycota</taxon>
        <taxon>Pezizomycotina</taxon>
        <taxon>Dothideomycetes</taxon>
        <taxon>Dothideomycetes incertae sedis</taxon>
        <taxon>Acrospermales</taxon>
        <taxon>Acrospermaceae</taxon>
        <taxon>Pseudovirgaria</taxon>
    </lineage>
</organism>
<name>A0A6A6W515_9PEZI</name>
<feature type="compositionally biased region" description="Polar residues" evidence="1">
    <location>
        <begin position="297"/>
        <end position="315"/>
    </location>
</feature>
<dbReference type="OrthoDB" id="3357271at2759"/>
<evidence type="ECO:0000313" key="2">
    <source>
        <dbReference type="EMBL" id="KAF2757020.1"/>
    </source>
</evidence>